<keyword evidence="3" id="KW-1185">Reference proteome</keyword>
<evidence type="ECO:0000313" key="3">
    <source>
        <dbReference type="Proteomes" id="UP000015106"/>
    </source>
</evidence>
<dbReference type="AlphaFoldDB" id="A0A8R7Q5N9"/>
<evidence type="ECO:0000256" key="1">
    <source>
        <dbReference type="SAM" id="MobiDB-lite"/>
    </source>
</evidence>
<reference evidence="2" key="2">
    <citation type="submission" date="2018-03" db="EMBL/GenBank/DDBJ databases">
        <title>The Triticum urartu genome reveals the dynamic nature of wheat genome evolution.</title>
        <authorList>
            <person name="Ling H."/>
            <person name="Ma B."/>
            <person name="Shi X."/>
            <person name="Liu H."/>
            <person name="Dong L."/>
            <person name="Sun H."/>
            <person name="Cao Y."/>
            <person name="Gao Q."/>
            <person name="Zheng S."/>
            <person name="Li Y."/>
            <person name="Yu Y."/>
            <person name="Du H."/>
            <person name="Qi M."/>
            <person name="Li Y."/>
            <person name="Yu H."/>
            <person name="Cui Y."/>
            <person name="Wang N."/>
            <person name="Chen C."/>
            <person name="Wu H."/>
            <person name="Zhao Y."/>
            <person name="Zhang J."/>
            <person name="Li Y."/>
            <person name="Zhou W."/>
            <person name="Zhang B."/>
            <person name="Hu W."/>
            <person name="Eijk M."/>
            <person name="Tang J."/>
            <person name="Witsenboer H."/>
            <person name="Zhao S."/>
            <person name="Li Z."/>
            <person name="Zhang A."/>
            <person name="Wang D."/>
            <person name="Liang C."/>
        </authorList>
    </citation>
    <scope>NUCLEOTIDE SEQUENCE [LARGE SCALE GENOMIC DNA]</scope>
    <source>
        <strain evidence="2">cv. G1812</strain>
    </source>
</reference>
<reference evidence="2" key="3">
    <citation type="submission" date="2022-06" db="UniProtKB">
        <authorList>
            <consortium name="EnsemblPlants"/>
        </authorList>
    </citation>
    <scope>IDENTIFICATION</scope>
</reference>
<sequence length="100" mass="11028">MHHGPPPPQRPSSRAAPRLTTLVRPTSGSTVVRPPRPGGSLKRTGLPSASSPLLTNTKTFCRRPTSFNHGAGGERRQQRPVQFKNCLFCCFFFFAFRCSS</sequence>
<accession>A0A8R7Q5N9</accession>
<name>A0A8R7Q5N9_TRIUA</name>
<feature type="compositionally biased region" description="Pro residues" evidence="1">
    <location>
        <begin position="1"/>
        <end position="10"/>
    </location>
</feature>
<evidence type="ECO:0000313" key="2">
    <source>
        <dbReference type="EnsemblPlants" id="TuG1812G0400001869.01.T01"/>
    </source>
</evidence>
<reference evidence="3" key="1">
    <citation type="journal article" date="2013" name="Nature">
        <title>Draft genome of the wheat A-genome progenitor Triticum urartu.</title>
        <authorList>
            <person name="Ling H.Q."/>
            <person name="Zhao S."/>
            <person name="Liu D."/>
            <person name="Wang J."/>
            <person name="Sun H."/>
            <person name="Zhang C."/>
            <person name="Fan H."/>
            <person name="Li D."/>
            <person name="Dong L."/>
            <person name="Tao Y."/>
            <person name="Gao C."/>
            <person name="Wu H."/>
            <person name="Li Y."/>
            <person name="Cui Y."/>
            <person name="Guo X."/>
            <person name="Zheng S."/>
            <person name="Wang B."/>
            <person name="Yu K."/>
            <person name="Liang Q."/>
            <person name="Yang W."/>
            <person name="Lou X."/>
            <person name="Chen J."/>
            <person name="Feng M."/>
            <person name="Jian J."/>
            <person name="Zhang X."/>
            <person name="Luo G."/>
            <person name="Jiang Y."/>
            <person name="Liu J."/>
            <person name="Wang Z."/>
            <person name="Sha Y."/>
            <person name="Zhang B."/>
            <person name="Wu H."/>
            <person name="Tang D."/>
            <person name="Shen Q."/>
            <person name="Xue P."/>
            <person name="Zou S."/>
            <person name="Wang X."/>
            <person name="Liu X."/>
            <person name="Wang F."/>
            <person name="Yang Y."/>
            <person name="An X."/>
            <person name="Dong Z."/>
            <person name="Zhang K."/>
            <person name="Zhang X."/>
            <person name="Luo M.C."/>
            <person name="Dvorak J."/>
            <person name="Tong Y."/>
            <person name="Wang J."/>
            <person name="Yang H."/>
            <person name="Li Z."/>
            <person name="Wang D."/>
            <person name="Zhang A."/>
            <person name="Wang J."/>
        </authorList>
    </citation>
    <scope>NUCLEOTIDE SEQUENCE</scope>
    <source>
        <strain evidence="3">cv. G1812</strain>
    </source>
</reference>
<dbReference type="Proteomes" id="UP000015106">
    <property type="component" value="Chromosome 4"/>
</dbReference>
<protein>
    <submittedName>
        <fullName evidence="2">Uncharacterized protein</fullName>
    </submittedName>
</protein>
<organism evidence="2 3">
    <name type="scientific">Triticum urartu</name>
    <name type="common">Red wild einkorn</name>
    <name type="synonym">Crithodium urartu</name>
    <dbReference type="NCBI Taxonomy" id="4572"/>
    <lineage>
        <taxon>Eukaryota</taxon>
        <taxon>Viridiplantae</taxon>
        <taxon>Streptophyta</taxon>
        <taxon>Embryophyta</taxon>
        <taxon>Tracheophyta</taxon>
        <taxon>Spermatophyta</taxon>
        <taxon>Magnoliopsida</taxon>
        <taxon>Liliopsida</taxon>
        <taxon>Poales</taxon>
        <taxon>Poaceae</taxon>
        <taxon>BOP clade</taxon>
        <taxon>Pooideae</taxon>
        <taxon>Triticodae</taxon>
        <taxon>Triticeae</taxon>
        <taxon>Triticinae</taxon>
        <taxon>Triticum</taxon>
    </lineage>
</organism>
<proteinExistence type="predicted"/>
<feature type="region of interest" description="Disordered" evidence="1">
    <location>
        <begin position="1"/>
        <end position="55"/>
    </location>
</feature>
<dbReference type="Gramene" id="TuG1812G0400001869.01.T01">
    <property type="protein sequence ID" value="TuG1812G0400001869.01.T01"/>
    <property type="gene ID" value="TuG1812G0400001869.01"/>
</dbReference>
<dbReference type="EnsemblPlants" id="TuG1812G0400001869.01.T01">
    <property type="protein sequence ID" value="TuG1812G0400001869.01.T01"/>
    <property type="gene ID" value="TuG1812G0400001869.01"/>
</dbReference>